<dbReference type="SUPFAM" id="SSF141868">
    <property type="entry name" value="EAL domain-like"/>
    <property type="match status" value="1"/>
</dbReference>
<dbReference type="PANTHER" id="PTHR33121">
    <property type="entry name" value="CYCLIC DI-GMP PHOSPHODIESTERASE PDEF"/>
    <property type="match status" value="1"/>
</dbReference>
<organism evidence="3 4">
    <name type="scientific">Romboutsia hominis</name>
    <dbReference type="NCBI Taxonomy" id="1507512"/>
    <lineage>
        <taxon>Bacteria</taxon>
        <taxon>Bacillati</taxon>
        <taxon>Bacillota</taxon>
        <taxon>Clostridia</taxon>
        <taxon>Peptostreptococcales</taxon>
        <taxon>Peptostreptococcaceae</taxon>
        <taxon>Romboutsia</taxon>
    </lineage>
</organism>
<dbReference type="PROSITE" id="PS50883">
    <property type="entry name" value="EAL"/>
    <property type="match status" value="1"/>
</dbReference>
<feature type="transmembrane region" description="Helical" evidence="1">
    <location>
        <begin position="263"/>
        <end position="283"/>
    </location>
</feature>
<dbReference type="GO" id="GO:0071111">
    <property type="term" value="F:cyclic-guanylate-specific phosphodiesterase activity"/>
    <property type="evidence" value="ECO:0007669"/>
    <property type="project" value="InterPro"/>
</dbReference>
<dbReference type="PANTHER" id="PTHR33121:SF70">
    <property type="entry name" value="SIGNALING PROTEIN YKOW"/>
    <property type="match status" value="1"/>
</dbReference>
<dbReference type="Pfam" id="PF00497">
    <property type="entry name" value="SBP_bac_3"/>
    <property type="match status" value="1"/>
</dbReference>
<dbReference type="InterPro" id="IPR001638">
    <property type="entry name" value="Solute-binding_3/MltF_N"/>
</dbReference>
<keyword evidence="4" id="KW-1185">Reference proteome</keyword>
<dbReference type="InterPro" id="IPR050706">
    <property type="entry name" value="Cyclic-di-GMP_PDE-like"/>
</dbReference>
<dbReference type="CDD" id="cd01948">
    <property type="entry name" value="EAL"/>
    <property type="match status" value="1"/>
</dbReference>
<proteinExistence type="predicted"/>
<evidence type="ECO:0000313" key="4">
    <source>
        <dbReference type="Proteomes" id="UP000245695"/>
    </source>
</evidence>
<accession>A0A2P2BSX9</accession>
<dbReference type="EMBL" id="LN650648">
    <property type="protein sequence ID" value="CEI72084.1"/>
    <property type="molecule type" value="Genomic_DNA"/>
</dbReference>
<keyword evidence="1" id="KW-0472">Membrane</keyword>
<dbReference type="AlphaFoldDB" id="A0A2P2BSX9"/>
<dbReference type="InterPro" id="IPR001633">
    <property type="entry name" value="EAL_dom"/>
</dbReference>
<dbReference type="Pfam" id="PF00563">
    <property type="entry name" value="EAL"/>
    <property type="match status" value="1"/>
</dbReference>
<sequence length="548" mass="64025">MGKHKIKSILILIIVFLITISSYNTLYANEKDRTVKVGVYDLDPYFNIKPNGKVEGYYKDILDKIIFNINKKLPINKKVKVKYVKGNIPSLIEDLEENKIDMMIGLHYTNERKDKLIYSKETIGTELLGVYVNKDYKDIKSLNNKKVAFIKSEYESKWLMDELKRKGTKPILVWGENLDQIIDMLKDKSVVAIIAPVNQKKLSRFKKIYEFSPGPVYITASKNSKWIIEEIDNSLENSTKHEKNELEKIHLNYFFKGINSKEIVTLSIIASTCVLFILIKHIIPAIKVNKLRKNIKENLSKNRYKLYYQPIINPKNDKVVGFEALIRYINPDGKIISPYFFISDIEKCNMTEELSIWIFKTVLEDYKWFKLNTNLKNEEFYISINISYNEIRSKEFLEKVNYIIDNDNDFKSKKIVFEIVENIESGDFKQIKSGMEFLQSKNIKIAADDFGIQYSNLDILSKFDFDVVKIDKYFIDEIKEGNFNYELIIFLSKICKLSGTKIIAEGVENKEQVNIIKNVDSDNIFIQGYFYAQPQDKEDIALIKISKE</sequence>
<feature type="domain" description="EAL" evidence="2">
    <location>
        <begin position="288"/>
        <end position="548"/>
    </location>
</feature>
<keyword evidence="1" id="KW-1133">Transmembrane helix</keyword>
<dbReference type="Gene3D" id="3.40.190.10">
    <property type="entry name" value="Periplasmic binding protein-like II"/>
    <property type="match status" value="1"/>
</dbReference>
<dbReference type="KEGG" id="rhom:FRIFI_0537"/>
<dbReference type="RefSeq" id="WP_166504907.1">
    <property type="nucleotide sequence ID" value="NZ_JAKNTL010000003.1"/>
</dbReference>
<dbReference type="SUPFAM" id="SSF53850">
    <property type="entry name" value="Periplasmic binding protein-like II"/>
    <property type="match status" value="1"/>
</dbReference>
<dbReference type="Proteomes" id="UP000245695">
    <property type="component" value="Chromosome 1"/>
</dbReference>
<name>A0A2P2BSX9_9FIRM</name>
<dbReference type="Gene3D" id="3.20.20.450">
    <property type="entry name" value="EAL domain"/>
    <property type="match status" value="1"/>
</dbReference>
<keyword evidence="1" id="KW-0812">Transmembrane</keyword>
<dbReference type="SMART" id="SM00062">
    <property type="entry name" value="PBPb"/>
    <property type="match status" value="1"/>
</dbReference>
<gene>
    <name evidence="3" type="ORF">FRIFI_0537</name>
</gene>
<reference evidence="3 4" key="1">
    <citation type="submission" date="2014-09" db="EMBL/GenBank/DDBJ databases">
        <authorList>
            <person name="Hornung B.V."/>
        </authorList>
    </citation>
    <scope>NUCLEOTIDE SEQUENCE [LARGE SCALE GENOMIC DNA]</scope>
    <source>
        <strain evidence="3 4">FRIFI</strain>
    </source>
</reference>
<evidence type="ECO:0000259" key="2">
    <source>
        <dbReference type="PROSITE" id="PS50883"/>
    </source>
</evidence>
<dbReference type="InterPro" id="IPR035919">
    <property type="entry name" value="EAL_sf"/>
</dbReference>
<protein>
    <submittedName>
        <fullName evidence="3">EAL domain protein</fullName>
    </submittedName>
</protein>
<evidence type="ECO:0000256" key="1">
    <source>
        <dbReference type="SAM" id="Phobius"/>
    </source>
</evidence>
<dbReference type="SMART" id="SM00052">
    <property type="entry name" value="EAL"/>
    <property type="match status" value="1"/>
</dbReference>
<evidence type="ECO:0000313" key="3">
    <source>
        <dbReference type="EMBL" id="CEI72084.1"/>
    </source>
</evidence>